<feature type="binding site" evidence="12 15">
    <location>
        <position position="206"/>
    </location>
    <ligand>
        <name>pyruvate</name>
        <dbReference type="ChEBI" id="CHEBI:15361"/>
    </ligand>
</feature>
<comment type="subcellular location">
    <subcellularLocation>
        <location evidence="12">Cytoplasm</location>
    </subcellularLocation>
</comment>
<comment type="catalytic activity">
    <reaction evidence="11 12">
        <text>L-aspartate 4-semialdehyde + pyruvate = (2S,4S)-4-hydroxy-2,3,4,5-tetrahydrodipicolinate + H2O + H(+)</text>
        <dbReference type="Rhea" id="RHEA:34171"/>
        <dbReference type="ChEBI" id="CHEBI:15361"/>
        <dbReference type="ChEBI" id="CHEBI:15377"/>
        <dbReference type="ChEBI" id="CHEBI:15378"/>
        <dbReference type="ChEBI" id="CHEBI:67139"/>
        <dbReference type="ChEBI" id="CHEBI:537519"/>
        <dbReference type="EC" id="4.3.3.7"/>
    </reaction>
</comment>
<evidence type="ECO:0000256" key="2">
    <source>
        <dbReference type="ARBA" id="ARBA00005120"/>
    </source>
</evidence>
<keyword evidence="6 12" id="KW-0028">Amino-acid biosynthesis</keyword>
<comment type="caution">
    <text evidence="12">Was originally thought to be a dihydrodipicolinate synthase (DHDPS), catalyzing the condensation of (S)-aspartate-beta-semialdehyde [(S)-ASA] and pyruvate to dihydrodipicolinate (DHDP). However, it was shown in E.coli that the product of the enzymatic reaction is not dihydrodipicolinate but in fact (4S)-4-hydroxy-2,3,4,5-tetrahydro-(2S)-dipicolinic acid (HTPA), and that the consecutive dehydration reaction leading to DHDP is not spontaneous but catalyzed by DapB.</text>
</comment>
<keyword evidence="7 12" id="KW-0220">Diaminopimelate biosynthesis</keyword>
<evidence type="ECO:0000256" key="3">
    <source>
        <dbReference type="ARBA" id="ARBA00007592"/>
    </source>
</evidence>
<dbReference type="GO" id="GO:0005829">
    <property type="term" value="C:cytosol"/>
    <property type="evidence" value="ECO:0007669"/>
    <property type="project" value="TreeGrafter"/>
</dbReference>
<evidence type="ECO:0000256" key="14">
    <source>
        <dbReference type="PIRSR" id="PIRSR001365-1"/>
    </source>
</evidence>
<evidence type="ECO:0000256" key="1">
    <source>
        <dbReference type="ARBA" id="ARBA00003294"/>
    </source>
</evidence>
<keyword evidence="9 12" id="KW-0456">Lyase</keyword>
<comment type="subunit">
    <text evidence="12">Homotetramer; dimer of dimers.</text>
</comment>
<evidence type="ECO:0000256" key="12">
    <source>
        <dbReference type="HAMAP-Rule" id="MF_00418"/>
    </source>
</evidence>
<dbReference type="PANTHER" id="PTHR12128:SF66">
    <property type="entry name" value="4-HYDROXY-2-OXOGLUTARATE ALDOLASE, MITOCHONDRIAL"/>
    <property type="match status" value="1"/>
</dbReference>
<dbReference type="InterPro" id="IPR005263">
    <property type="entry name" value="DapA"/>
</dbReference>
<comment type="similarity">
    <text evidence="3 12 13">Belongs to the DapA family.</text>
</comment>
<dbReference type="NCBIfam" id="TIGR00674">
    <property type="entry name" value="dapA"/>
    <property type="match status" value="1"/>
</dbReference>
<feature type="binding site" evidence="12 15">
    <location>
        <position position="48"/>
    </location>
    <ligand>
        <name>pyruvate</name>
        <dbReference type="ChEBI" id="CHEBI:15361"/>
    </ligand>
</feature>
<keyword evidence="10 12" id="KW-0704">Schiff base</keyword>
<feature type="site" description="Part of a proton relay during catalysis" evidence="12">
    <location>
        <position position="47"/>
    </location>
</feature>
<dbReference type="SMART" id="SM01130">
    <property type="entry name" value="DHDPS"/>
    <property type="match status" value="1"/>
</dbReference>
<evidence type="ECO:0000313" key="17">
    <source>
        <dbReference type="Proteomes" id="UP001139365"/>
    </source>
</evidence>
<organism evidence="16 17">
    <name type="scientific">Candidatus Colimorpha enterica</name>
    <dbReference type="NCBI Taxonomy" id="3083063"/>
    <lineage>
        <taxon>Bacteria</taxon>
        <taxon>Pseudomonadati</taxon>
        <taxon>Bacteroidota</taxon>
        <taxon>Bacteroidia</taxon>
        <taxon>Bacteroidales</taxon>
        <taxon>Candidatus Colimorpha</taxon>
    </lineage>
</organism>
<evidence type="ECO:0000256" key="4">
    <source>
        <dbReference type="ARBA" id="ARBA00012086"/>
    </source>
</evidence>
<dbReference type="PROSITE" id="PS00666">
    <property type="entry name" value="DHDPS_2"/>
    <property type="match status" value="1"/>
</dbReference>
<evidence type="ECO:0000313" key="16">
    <source>
        <dbReference type="EMBL" id="MCI5755907.1"/>
    </source>
</evidence>
<comment type="caution">
    <text evidence="16">The sequence shown here is derived from an EMBL/GenBank/DDBJ whole genome shotgun (WGS) entry which is preliminary data.</text>
</comment>
<dbReference type="GO" id="GO:0008840">
    <property type="term" value="F:4-hydroxy-tetrahydrodipicolinate synthase activity"/>
    <property type="evidence" value="ECO:0007669"/>
    <property type="project" value="UniProtKB-UniRule"/>
</dbReference>
<dbReference type="GO" id="GO:0019877">
    <property type="term" value="P:diaminopimelate biosynthetic process"/>
    <property type="evidence" value="ECO:0007669"/>
    <property type="project" value="UniProtKB-UniRule"/>
</dbReference>
<dbReference type="Gene3D" id="3.20.20.70">
    <property type="entry name" value="Aldolase class I"/>
    <property type="match status" value="1"/>
</dbReference>
<evidence type="ECO:0000256" key="9">
    <source>
        <dbReference type="ARBA" id="ARBA00023239"/>
    </source>
</evidence>
<dbReference type="PIRSF" id="PIRSF001365">
    <property type="entry name" value="DHDPS"/>
    <property type="match status" value="1"/>
</dbReference>
<evidence type="ECO:0000256" key="7">
    <source>
        <dbReference type="ARBA" id="ARBA00022915"/>
    </source>
</evidence>
<proteinExistence type="inferred from homology"/>
<dbReference type="HAMAP" id="MF_00418">
    <property type="entry name" value="DapA"/>
    <property type="match status" value="1"/>
</dbReference>
<feature type="site" description="Part of a proton relay during catalysis" evidence="12">
    <location>
        <position position="110"/>
    </location>
</feature>
<keyword evidence="8 12" id="KW-0457">Lysine biosynthesis</keyword>
<evidence type="ECO:0000256" key="6">
    <source>
        <dbReference type="ARBA" id="ARBA00022605"/>
    </source>
</evidence>
<dbReference type="CDD" id="cd00950">
    <property type="entry name" value="DHDPS"/>
    <property type="match status" value="1"/>
</dbReference>
<evidence type="ECO:0000256" key="10">
    <source>
        <dbReference type="ARBA" id="ARBA00023270"/>
    </source>
</evidence>
<dbReference type="PRINTS" id="PR00146">
    <property type="entry name" value="DHPICSNTHASE"/>
</dbReference>
<evidence type="ECO:0000256" key="11">
    <source>
        <dbReference type="ARBA" id="ARBA00047836"/>
    </source>
</evidence>
<dbReference type="InterPro" id="IPR020625">
    <property type="entry name" value="Schiff_base-form_aldolases_AS"/>
</dbReference>
<evidence type="ECO:0000256" key="13">
    <source>
        <dbReference type="PIRNR" id="PIRNR001365"/>
    </source>
</evidence>
<dbReference type="EMBL" id="JALEMU010000101">
    <property type="protein sequence ID" value="MCI5755907.1"/>
    <property type="molecule type" value="Genomic_DNA"/>
</dbReference>
<dbReference type="Proteomes" id="UP001139365">
    <property type="component" value="Unassembled WGS sequence"/>
</dbReference>
<name>A0AAE3FH82_9BACT</name>
<dbReference type="GO" id="GO:0009089">
    <property type="term" value="P:lysine biosynthetic process via diaminopimelate"/>
    <property type="evidence" value="ECO:0007669"/>
    <property type="project" value="UniProtKB-UniRule"/>
</dbReference>
<dbReference type="InterPro" id="IPR020624">
    <property type="entry name" value="Schiff_base-form_aldolases_CS"/>
</dbReference>
<sequence>MRKELFRGAATALVTPFSDGGVDYRALKRLAGYQVSHGADALVVCGTTGESPTLSALEKLRCVSAVCEEVGGRIPVIAGTGTNDTGFSARLSRLACREGADAVLAVAPYYNRPTADGMTGHFLKIAESCGRPLILYNVPSRTGSDIPDAVLESLCKTGAVCGIKEASGSVSRAARIIGRYGKYIDLYSGNDDLTLPLLSIGAKGVISVASNLLPLELHELCRLWFEGRHGECERLYYELLPLMTALFAESNPIPVKAAMAHLGFCSGEVRLPLTAAKPETVAELVTSLKPLLGSSD</sequence>
<feature type="active site" description="Schiff-base intermediate with substrate" evidence="12 14">
    <location>
        <position position="164"/>
    </location>
</feature>
<dbReference type="SUPFAM" id="SSF51569">
    <property type="entry name" value="Aldolase"/>
    <property type="match status" value="1"/>
</dbReference>
<dbReference type="AlphaFoldDB" id="A0AAE3FH82"/>
<comment type="pathway">
    <text evidence="2 12">Amino-acid biosynthesis; L-lysine biosynthesis via DAP pathway; (S)-tetrahydrodipicolinate from L-aspartate: step 3/4.</text>
</comment>
<dbReference type="PROSITE" id="PS00665">
    <property type="entry name" value="DHDPS_1"/>
    <property type="match status" value="1"/>
</dbReference>
<dbReference type="PANTHER" id="PTHR12128">
    <property type="entry name" value="DIHYDRODIPICOLINATE SYNTHASE"/>
    <property type="match status" value="1"/>
</dbReference>
<reference evidence="16 17" key="1">
    <citation type="submission" date="2022-03" db="EMBL/GenBank/DDBJ databases">
        <title>Metagenome-assembled genomes from swine fecal metagenomes.</title>
        <authorList>
            <person name="Holman D.B."/>
            <person name="Kommadath A."/>
        </authorList>
    </citation>
    <scope>NUCLEOTIDE SEQUENCE [LARGE SCALE GENOMIC DNA]</scope>
    <source>
        <strain evidence="16">SUG147</strain>
    </source>
</reference>
<evidence type="ECO:0000256" key="15">
    <source>
        <dbReference type="PIRSR" id="PIRSR001365-2"/>
    </source>
</evidence>
<dbReference type="EC" id="4.3.3.7" evidence="4 12"/>
<protein>
    <recommendedName>
        <fullName evidence="4 12">4-hydroxy-tetrahydrodipicolinate synthase</fullName>
        <shortName evidence="12">HTPA synthase</shortName>
        <ecNumber evidence="4 12">4.3.3.7</ecNumber>
    </recommendedName>
</protein>
<dbReference type="InterPro" id="IPR013785">
    <property type="entry name" value="Aldolase_TIM"/>
</dbReference>
<evidence type="ECO:0000256" key="8">
    <source>
        <dbReference type="ARBA" id="ARBA00023154"/>
    </source>
</evidence>
<comment type="function">
    <text evidence="1 12">Catalyzes the condensation of (S)-aspartate-beta-semialdehyde [(S)-ASA] and pyruvate to 4-hydroxy-tetrahydrodipicolinate (HTPA).</text>
</comment>
<dbReference type="Pfam" id="PF00701">
    <property type="entry name" value="DHDPS"/>
    <property type="match status" value="1"/>
</dbReference>
<keyword evidence="5 12" id="KW-0963">Cytoplasm</keyword>
<dbReference type="InterPro" id="IPR002220">
    <property type="entry name" value="DapA-like"/>
</dbReference>
<accession>A0AAE3FH82</accession>
<feature type="active site" description="Proton donor/acceptor" evidence="12 14">
    <location>
        <position position="136"/>
    </location>
</feature>
<gene>
    <name evidence="12 16" type="primary">dapA</name>
    <name evidence="16" type="ORF">MR241_06380</name>
</gene>
<evidence type="ECO:0000256" key="5">
    <source>
        <dbReference type="ARBA" id="ARBA00022490"/>
    </source>
</evidence>